<keyword evidence="10 13" id="KW-0067">ATP-binding</keyword>
<keyword evidence="6 13" id="KW-0808">Transferase</keyword>
<proteinExistence type="inferred from homology"/>
<dbReference type="InterPro" id="IPR000870">
    <property type="entry name" value="Homoserine_kinase"/>
</dbReference>
<sequence>MLKVKIPATTANLGPGFDSFGMALDIYNEICIEEIEYGFEILQEGKVSEIPLEDNLIYTSFVSILKKYNYKYKGFKIDLTKCDIPISRGLGSSAACIVGGISAANKVMGNIMSVDDIIKEGVRIEGHPDNIVPAVVGGMTISIMDKDNIIYSNVTVPQNLMVFVMIPDFKLSTEDARNVLPKNYTRKDCVFNISRAAMLVNIMNNGELDKLRICVQDKIHQEYRKSLINGMNNIFVKAKEYGSLGEFISGSGSTLIAIIDKENHTFCDKMIDFLKKMDGSWKAYLLQPNFNGVDVYTE</sequence>
<keyword evidence="9 13" id="KW-0418">Kinase</keyword>
<evidence type="ECO:0000256" key="12">
    <source>
        <dbReference type="ARBA" id="ARBA00049954"/>
    </source>
</evidence>
<evidence type="ECO:0000256" key="5">
    <source>
        <dbReference type="ARBA" id="ARBA00022605"/>
    </source>
</evidence>
<feature type="domain" description="GHMP kinase C-terminal" evidence="15">
    <location>
        <begin position="215"/>
        <end position="262"/>
    </location>
</feature>
<dbReference type="NCBIfam" id="TIGR00191">
    <property type="entry name" value="thrB"/>
    <property type="match status" value="1"/>
</dbReference>
<keyword evidence="5 13" id="KW-0028">Amino-acid biosynthesis</keyword>
<dbReference type="PANTHER" id="PTHR20861:SF1">
    <property type="entry name" value="HOMOSERINE KINASE"/>
    <property type="match status" value="1"/>
</dbReference>
<dbReference type="SUPFAM" id="SSF54211">
    <property type="entry name" value="Ribosomal protein S5 domain 2-like"/>
    <property type="match status" value="1"/>
</dbReference>
<evidence type="ECO:0000313" key="17">
    <source>
        <dbReference type="Proteomes" id="UP000030014"/>
    </source>
</evidence>
<accession>A0A0A0I8E6</accession>
<dbReference type="Pfam" id="PF08544">
    <property type="entry name" value="GHMP_kinases_C"/>
    <property type="match status" value="1"/>
</dbReference>
<dbReference type="AlphaFoldDB" id="A0A0A0I8E6"/>
<dbReference type="RefSeq" id="WP_039259818.1">
    <property type="nucleotide sequence ID" value="NZ_JDRY01000062.1"/>
</dbReference>
<evidence type="ECO:0000259" key="14">
    <source>
        <dbReference type="Pfam" id="PF00288"/>
    </source>
</evidence>
<comment type="similarity">
    <text evidence="2 13">Belongs to the GHMP kinase family. Homoserine kinase subfamily.</text>
</comment>
<comment type="catalytic activity">
    <reaction evidence="11 13">
        <text>L-homoserine + ATP = O-phospho-L-homoserine + ADP + H(+)</text>
        <dbReference type="Rhea" id="RHEA:13985"/>
        <dbReference type="ChEBI" id="CHEBI:15378"/>
        <dbReference type="ChEBI" id="CHEBI:30616"/>
        <dbReference type="ChEBI" id="CHEBI:57476"/>
        <dbReference type="ChEBI" id="CHEBI:57590"/>
        <dbReference type="ChEBI" id="CHEBI:456216"/>
        <dbReference type="EC" id="2.7.1.39"/>
    </reaction>
</comment>
<dbReference type="GO" id="GO:0004413">
    <property type="term" value="F:homoserine kinase activity"/>
    <property type="evidence" value="ECO:0007669"/>
    <property type="project" value="UniProtKB-UniRule"/>
</dbReference>
<dbReference type="Gene3D" id="3.30.230.10">
    <property type="match status" value="1"/>
</dbReference>
<evidence type="ECO:0000256" key="10">
    <source>
        <dbReference type="ARBA" id="ARBA00022840"/>
    </source>
</evidence>
<feature type="domain" description="GHMP kinase N-terminal" evidence="14">
    <location>
        <begin position="55"/>
        <end position="138"/>
    </location>
</feature>
<comment type="caution">
    <text evidence="16">The sequence shown here is derived from an EMBL/GenBank/DDBJ whole genome shotgun (WGS) entry which is preliminary data.</text>
</comment>
<comment type="function">
    <text evidence="12 13">Catalyzes the ATP-dependent phosphorylation of L-homoserine to L-homoserine phosphate.</text>
</comment>
<protein>
    <recommendedName>
        <fullName evidence="4 13">Homoserine kinase</fullName>
        <shortName evidence="13">HK</shortName>
        <shortName evidence="13">HSK</shortName>
        <ecNumber evidence="3 13">2.7.1.39</ecNumber>
    </recommendedName>
</protein>
<keyword evidence="13" id="KW-0963">Cytoplasm</keyword>
<dbReference type="PRINTS" id="PR00958">
    <property type="entry name" value="HOMSERKINASE"/>
</dbReference>
<evidence type="ECO:0000259" key="15">
    <source>
        <dbReference type="Pfam" id="PF08544"/>
    </source>
</evidence>
<dbReference type="GO" id="GO:0009088">
    <property type="term" value="P:threonine biosynthetic process"/>
    <property type="evidence" value="ECO:0007669"/>
    <property type="project" value="UniProtKB-UniRule"/>
</dbReference>
<name>A0A0A0I8E6_CLOBO</name>
<evidence type="ECO:0000256" key="3">
    <source>
        <dbReference type="ARBA" id="ARBA00012078"/>
    </source>
</evidence>
<dbReference type="PIRSF" id="PIRSF000676">
    <property type="entry name" value="Homoser_kin"/>
    <property type="match status" value="1"/>
</dbReference>
<dbReference type="InterPro" id="IPR036554">
    <property type="entry name" value="GHMP_kinase_C_sf"/>
</dbReference>
<dbReference type="GO" id="GO:0005737">
    <property type="term" value="C:cytoplasm"/>
    <property type="evidence" value="ECO:0007669"/>
    <property type="project" value="UniProtKB-SubCell"/>
</dbReference>
<evidence type="ECO:0000256" key="11">
    <source>
        <dbReference type="ARBA" id="ARBA00049375"/>
    </source>
</evidence>
<evidence type="ECO:0000256" key="6">
    <source>
        <dbReference type="ARBA" id="ARBA00022679"/>
    </source>
</evidence>
<dbReference type="HAMAP" id="MF_00384">
    <property type="entry name" value="Homoser_kinase"/>
    <property type="match status" value="1"/>
</dbReference>
<dbReference type="InterPro" id="IPR020568">
    <property type="entry name" value="Ribosomal_Su5_D2-typ_SF"/>
</dbReference>
<evidence type="ECO:0000256" key="7">
    <source>
        <dbReference type="ARBA" id="ARBA00022697"/>
    </source>
</evidence>
<keyword evidence="7 13" id="KW-0791">Threonine biosynthesis</keyword>
<dbReference type="PANTHER" id="PTHR20861">
    <property type="entry name" value="HOMOSERINE/4-DIPHOSPHOCYTIDYL-2-C-METHYL-D-ERYTHRITOL KINASE"/>
    <property type="match status" value="1"/>
</dbReference>
<evidence type="ECO:0000256" key="9">
    <source>
        <dbReference type="ARBA" id="ARBA00022777"/>
    </source>
</evidence>
<evidence type="ECO:0000313" key="16">
    <source>
        <dbReference type="EMBL" id="KGM97704.1"/>
    </source>
</evidence>
<dbReference type="InterPro" id="IPR014721">
    <property type="entry name" value="Ribsml_uS5_D2-typ_fold_subgr"/>
</dbReference>
<dbReference type="PROSITE" id="PS00627">
    <property type="entry name" value="GHMP_KINASES_ATP"/>
    <property type="match status" value="1"/>
</dbReference>
<dbReference type="EMBL" id="JDRY01000062">
    <property type="protein sequence ID" value="KGM97704.1"/>
    <property type="molecule type" value="Genomic_DNA"/>
</dbReference>
<dbReference type="Pfam" id="PF00288">
    <property type="entry name" value="GHMP_kinases_N"/>
    <property type="match status" value="1"/>
</dbReference>
<dbReference type="EC" id="2.7.1.39" evidence="3 13"/>
<evidence type="ECO:0000256" key="2">
    <source>
        <dbReference type="ARBA" id="ARBA00007370"/>
    </source>
</evidence>
<feature type="binding site" evidence="13">
    <location>
        <begin position="85"/>
        <end position="95"/>
    </location>
    <ligand>
        <name>ATP</name>
        <dbReference type="ChEBI" id="CHEBI:30616"/>
    </ligand>
</feature>
<dbReference type="InterPro" id="IPR006203">
    <property type="entry name" value="GHMP_knse_ATP-bd_CS"/>
</dbReference>
<evidence type="ECO:0000256" key="13">
    <source>
        <dbReference type="HAMAP-Rule" id="MF_00384"/>
    </source>
</evidence>
<gene>
    <name evidence="13" type="primary">thrB</name>
    <name evidence="16" type="ORF">Z955_12005</name>
</gene>
<dbReference type="InterPro" id="IPR006204">
    <property type="entry name" value="GHMP_kinase_N_dom"/>
</dbReference>
<dbReference type="GO" id="GO:0005524">
    <property type="term" value="F:ATP binding"/>
    <property type="evidence" value="ECO:0007669"/>
    <property type="project" value="UniProtKB-UniRule"/>
</dbReference>
<comment type="pathway">
    <text evidence="1 13">Amino-acid biosynthesis; L-threonine biosynthesis; L-threonine from L-aspartate: step 4/5.</text>
</comment>
<evidence type="ECO:0000256" key="1">
    <source>
        <dbReference type="ARBA" id="ARBA00005015"/>
    </source>
</evidence>
<dbReference type="InterPro" id="IPR013750">
    <property type="entry name" value="GHMP_kinase_C_dom"/>
</dbReference>
<reference evidence="16 17" key="1">
    <citation type="submission" date="2014-01" db="EMBL/GenBank/DDBJ databases">
        <title>Plasmidome dynamics in the species complex Clostridium novyi sensu lato converts strains of independent lineages into distinctly different pathogens.</title>
        <authorList>
            <person name="Skarin H."/>
            <person name="Segerman B."/>
        </authorList>
    </citation>
    <scope>NUCLEOTIDE SEQUENCE [LARGE SCALE GENOMIC DNA]</scope>
    <source>
        <strain evidence="16 17">DC5</strain>
    </source>
</reference>
<keyword evidence="8 13" id="KW-0547">Nucleotide-binding</keyword>
<dbReference type="UniPathway" id="UPA00050">
    <property type="reaction ID" value="UER00064"/>
</dbReference>
<evidence type="ECO:0000256" key="8">
    <source>
        <dbReference type="ARBA" id="ARBA00022741"/>
    </source>
</evidence>
<dbReference type="Proteomes" id="UP000030014">
    <property type="component" value="Unassembled WGS sequence"/>
</dbReference>
<dbReference type="Gene3D" id="3.30.70.890">
    <property type="entry name" value="GHMP kinase, C-terminal domain"/>
    <property type="match status" value="1"/>
</dbReference>
<dbReference type="SUPFAM" id="SSF55060">
    <property type="entry name" value="GHMP Kinase, C-terminal domain"/>
    <property type="match status" value="1"/>
</dbReference>
<organism evidence="16 17">
    <name type="scientific">Clostridium botulinum C/D str. DC5</name>
    <dbReference type="NCBI Taxonomy" id="1443128"/>
    <lineage>
        <taxon>Bacteria</taxon>
        <taxon>Bacillati</taxon>
        <taxon>Bacillota</taxon>
        <taxon>Clostridia</taxon>
        <taxon>Eubacteriales</taxon>
        <taxon>Clostridiaceae</taxon>
        <taxon>Clostridium</taxon>
    </lineage>
</organism>
<evidence type="ECO:0000256" key="4">
    <source>
        <dbReference type="ARBA" id="ARBA00017858"/>
    </source>
</evidence>
<comment type="subcellular location">
    <subcellularLocation>
        <location evidence="13">Cytoplasm</location>
    </subcellularLocation>
</comment>